<keyword evidence="2" id="KW-1185">Reference proteome</keyword>
<dbReference type="EMBL" id="BQKI01000001">
    <property type="protein sequence ID" value="GJM86341.1"/>
    <property type="molecule type" value="Genomic_DNA"/>
</dbReference>
<evidence type="ECO:0000313" key="2">
    <source>
        <dbReference type="Proteomes" id="UP001054889"/>
    </source>
</evidence>
<proteinExistence type="predicted"/>
<dbReference type="Proteomes" id="UP001054889">
    <property type="component" value="Unassembled WGS sequence"/>
</dbReference>
<dbReference type="AlphaFoldDB" id="A0AAV5BIT2"/>
<reference evidence="1" key="2">
    <citation type="submission" date="2021-12" db="EMBL/GenBank/DDBJ databases">
        <title>Resequencing data analysis of finger millet.</title>
        <authorList>
            <person name="Hatakeyama M."/>
            <person name="Aluri S."/>
            <person name="Balachadran M.T."/>
            <person name="Sivarajan S.R."/>
            <person name="Poveda L."/>
            <person name="Shimizu-Inatsugi R."/>
            <person name="Schlapbach R."/>
            <person name="Sreeman S.M."/>
            <person name="Shimizu K.K."/>
        </authorList>
    </citation>
    <scope>NUCLEOTIDE SEQUENCE</scope>
</reference>
<sequence>MENEGVVDGSMEVYEVLSAEEVQSFAARLEVTPDILRHIIDSMDGVAGINLRQELEEWVSEHLEQKERIRGMTLEQLVTDTRATLIPTVTADLRRAQDLLAALDREEEEEKARKHAPRAAL</sequence>
<protein>
    <submittedName>
        <fullName evidence="1">Uncharacterized protein</fullName>
    </submittedName>
</protein>
<organism evidence="1 2">
    <name type="scientific">Eleusine coracana subsp. coracana</name>
    <dbReference type="NCBI Taxonomy" id="191504"/>
    <lineage>
        <taxon>Eukaryota</taxon>
        <taxon>Viridiplantae</taxon>
        <taxon>Streptophyta</taxon>
        <taxon>Embryophyta</taxon>
        <taxon>Tracheophyta</taxon>
        <taxon>Spermatophyta</taxon>
        <taxon>Magnoliopsida</taxon>
        <taxon>Liliopsida</taxon>
        <taxon>Poales</taxon>
        <taxon>Poaceae</taxon>
        <taxon>PACMAD clade</taxon>
        <taxon>Chloridoideae</taxon>
        <taxon>Cynodonteae</taxon>
        <taxon>Eleusininae</taxon>
        <taxon>Eleusine</taxon>
    </lineage>
</organism>
<evidence type="ECO:0000313" key="1">
    <source>
        <dbReference type="EMBL" id="GJM86341.1"/>
    </source>
</evidence>
<name>A0AAV5BIT2_ELECO</name>
<comment type="caution">
    <text evidence="1">The sequence shown here is derived from an EMBL/GenBank/DDBJ whole genome shotgun (WGS) entry which is preliminary data.</text>
</comment>
<gene>
    <name evidence="1" type="primary">ga02193</name>
    <name evidence="1" type="ORF">PR202_ga02193</name>
</gene>
<reference evidence="1" key="1">
    <citation type="journal article" date="2018" name="DNA Res.">
        <title>Multiple hybrid de novo genome assembly of finger millet, an orphan allotetraploid crop.</title>
        <authorList>
            <person name="Hatakeyama M."/>
            <person name="Aluri S."/>
            <person name="Balachadran M.T."/>
            <person name="Sivarajan S.R."/>
            <person name="Patrignani A."/>
            <person name="Gruter S."/>
            <person name="Poveda L."/>
            <person name="Shimizu-Inatsugi R."/>
            <person name="Baeten J."/>
            <person name="Francoijs K.J."/>
            <person name="Nataraja K.N."/>
            <person name="Reddy Y.A.N."/>
            <person name="Phadnis S."/>
            <person name="Ravikumar R.L."/>
            <person name="Schlapbach R."/>
            <person name="Sreeman S.M."/>
            <person name="Shimizu K.K."/>
        </authorList>
    </citation>
    <scope>NUCLEOTIDE SEQUENCE</scope>
</reference>
<accession>A0AAV5BIT2</accession>